<dbReference type="PANTHER" id="PTHR36302:SF1">
    <property type="entry name" value="COPPER CHAPERONE PCU(A)C"/>
    <property type="match status" value="1"/>
</dbReference>
<dbReference type="KEGG" id="gey:QMQ05_15495"/>
<dbReference type="InterPro" id="IPR058248">
    <property type="entry name" value="Lxx211020-like"/>
</dbReference>
<evidence type="ECO:0000256" key="2">
    <source>
        <dbReference type="SAM" id="SignalP"/>
    </source>
</evidence>
<evidence type="ECO:0000256" key="1">
    <source>
        <dbReference type="SAM" id="MobiDB-lite"/>
    </source>
</evidence>
<protein>
    <submittedName>
        <fullName evidence="3">Copper chaperone PCu(A)C</fullName>
    </submittedName>
</protein>
<keyword evidence="4" id="KW-1185">Reference proteome</keyword>
<name>A0AAU6WF34_9MICC</name>
<dbReference type="Gene3D" id="2.60.40.1890">
    <property type="entry name" value="PCu(A)C copper chaperone"/>
    <property type="match status" value="1"/>
</dbReference>
<organism evidence="3 4">
    <name type="scientific">Glutamicibacter ectropisis</name>
    <dbReference type="NCBI Taxonomy" id="3046593"/>
    <lineage>
        <taxon>Bacteria</taxon>
        <taxon>Bacillati</taxon>
        <taxon>Actinomycetota</taxon>
        <taxon>Actinomycetes</taxon>
        <taxon>Micrococcales</taxon>
        <taxon>Micrococcaceae</taxon>
        <taxon>Glutamicibacter</taxon>
    </lineage>
</organism>
<dbReference type="SUPFAM" id="SSF110087">
    <property type="entry name" value="DR1885-like metal-binding protein"/>
    <property type="match status" value="1"/>
</dbReference>
<dbReference type="Proteomes" id="UP001486888">
    <property type="component" value="Chromosome"/>
</dbReference>
<dbReference type="AlphaFoldDB" id="A0AAU6WF34"/>
<dbReference type="InterPro" id="IPR036182">
    <property type="entry name" value="PCuAC_sf"/>
</dbReference>
<feature type="signal peptide" evidence="2">
    <location>
        <begin position="1"/>
        <end position="24"/>
    </location>
</feature>
<feature type="chain" id="PRO_5043470255" evidence="2">
    <location>
        <begin position="25"/>
        <end position="183"/>
    </location>
</feature>
<proteinExistence type="predicted"/>
<reference evidence="3 4" key="1">
    <citation type="submission" date="2023-05" db="EMBL/GenBank/DDBJ databases">
        <title>Glutamicibacter sp. B1, complete genome.</title>
        <authorList>
            <person name="Long Y.H."/>
            <person name="Fang T."/>
            <person name="Li X.Y."/>
        </authorList>
    </citation>
    <scope>NUCLEOTIDE SEQUENCE [LARGE SCALE GENOMIC DNA]</scope>
    <source>
        <strain evidence="3 4">B1</strain>
    </source>
</reference>
<gene>
    <name evidence="3" type="ORF">QMQ05_15495</name>
</gene>
<dbReference type="PANTHER" id="PTHR36302">
    <property type="entry name" value="BLR7088 PROTEIN"/>
    <property type="match status" value="1"/>
</dbReference>
<dbReference type="PROSITE" id="PS51257">
    <property type="entry name" value="PROKAR_LIPOPROTEIN"/>
    <property type="match status" value="1"/>
</dbReference>
<accession>A0AAU6WF34</accession>
<keyword evidence="2" id="KW-0732">Signal</keyword>
<dbReference type="Pfam" id="PF04314">
    <property type="entry name" value="PCuAC"/>
    <property type="match status" value="1"/>
</dbReference>
<dbReference type="EMBL" id="CP125942">
    <property type="protein sequence ID" value="XAO45723.1"/>
    <property type="molecule type" value="Genomic_DNA"/>
</dbReference>
<dbReference type="InterPro" id="IPR007410">
    <property type="entry name" value="LpqE-like"/>
</dbReference>
<evidence type="ECO:0000313" key="4">
    <source>
        <dbReference type="Proteomes" id="UP001486888"/>
    </source>
</evidence>
<dbReference type="RefSeq" id="WP_345471475.1">
    <property type="nucleotide sequence ID" value="NZ_CP125942.1"/>
</dbReference>
<evidence type="ECO:0000313" key="3">
    <source>
        <dbReference type="EMBL" id="XAO45723.1"/>
    </source>
</evidence>
<sequence>MKNSLTLRIAALCAAAAVTLSGCAATGAGDSSTPAQGASATMKDPWLKAVDDGMTAGFGTIVNNGDHEVTVTAVTSPASDDLELHETVANESGAMVMREKTGGFTIPAHGELHLEPGGSHIMLMDLPKALAPGSEVSMTLQFSDQSTLEFSAPVKDFAGANENYHGSEHGDLDDAPAESTHDH</sequence>
<feature type="region of interest" description="Disordered" evidence="1">
    <location>
        <begin position="159"/>
        <end position="183"/>
    </location>
</feature>